<keyword evidence="2" id="KW-0847">Vitamin C</keyword>
<accession>A0A7R8WPY0</accession>
<evidence type="ECO:0000259" key="4">
    <source>
        <dbReference type="Pfam" id="PF08336"/>
    </source>
</evidence>
<dbReference type="InterPro" id="IPR013547">
    <property type="entry name" value="P4H_N"/>
</dbReference>
<name>A0A7R8WPY0_9CRUS</name>
<dbReference type="GO" id="GO:0005783">
    <property type="term" value="C:endoplasmic reticulum"/>
    <property type="evidence" value="ECO:0007669"/>
    <property type="project" value="InterPro"/>
</dbReference>
<dbReference type="InterPro" id="IPR045054">
    <property type="entry name" value="P4HA-like"/>
</dbReference>
<dbReference type="GO" id="GO:0031418">
    <property type="term" value="F:L-ascorbic acid binding"/>
    <property type="evidence" value="ECO:0007669"/>
    <property type="project" value="UniProtKB-KW"/>
</dbReference>
<organism evidence="5">
    <name type="scientific">Cyprideis torosa</name>
    <dbReference type="NCBI Taxonomy" id="163714"/>
    <lineage>
        <taxon>Eukaryota</taxon>
        <taxon>Metazoa</taxon>
        <taxon>Ecdysozoa</taxon>
        <taxon>Arthropoda</taxon>
        <taxon>Crustacea</taxon>
        <taxon>Oligostraca</taxon>
        <taxon>Ostracoda</taxon>
        <taxon>Podocopa</taxon>
        <taxon>Podocopida</taxon>
        <taxon>Cytherocopina</taxon>
        <taxon>Cytheroidea</taxon>
        <taxon>Cytherideidae</taxon>
        <taxon>Cyprideis</taxon>
    </lineage>
</organism>
<protein>
    <recommendedName>
        <fullName evidence="4">Prolyl 4-hydroxylase N-terminal domain-containing protein</fullName>
    </recommendedName>
</protein>
<dbReference type="GO" id="GO:0046872">
    <property type="term" value="F:metal ion binding"/>
    <property type="evidence" value="ECO:0007669"/>
    <property type="project" value="UniProtKB-KW"/>
</dbReference>
<reference evidence="5" key="1">
    <citation type="submission" date="2020-11" db="EMBL/GenBank/DDBJ databases">
        <authorList>
            <person name="Tran Van P."/>
        </authorList>
    </citation>
    <scope>NUCLEOTIDE SEQUENCE</scope>
</reference>
<dbReference type="InterPro" id="IPR011990">
    <property type="entry name" value="TPR-like_helical_dom_sf"/>
</dbReference>
<feature type="non-terminal residue" evidence="5">
    <location>
        <position position="477"/>
    </location>
</feature>
<dbReference type="EMBL" id="OB670765">
    <property type="protein sequence ID" value="CAD7235002.1"/>
    <property type="molecule type" value="Genomic_DNA"/>
</dbReference>
<proteinExistence type="predicted"/>
<dbReference type="Pfam" id="PF08336">
    <property type="entry name" value="P4Ha_N"/>
    <property type="match status" value="1"/>
</dbReference>
<keyword evidence="3" id="KW-0408">Iron</keyword>
<dbReference type="OrthoDB" id="420380at2759"/>
<evidence type="ECO:0000256" key="2">
    <source>
        <dbReference type="ARBA" id="ARBA00022896"/>
    </source>
</evidence>
<evidence type="ECO:0000256" key="3">
    <source>
        <dbReference type="ARBA" id="ARBA00023004"/>
    </source>
</evidence>
<evidence type="ECO:0000313" key="5">
    <source>
        <dbReference type="EMBL" id="CAD7235002.1"/>
    </source>
</evidence>
<dbReference type="Gene3D" id="1.25.40.10">
    <property type="entry name" value="Tetratricopeptide repeat domain"/>
    <property type="match status" value="1"/>
</dbReference>
<dbReference type="AlphaFoldDB" id="A0A7R8WPY0"/>
<dbReference type="PANTHER" id="PTHR10869:SF244">
    <property type="entry name" value="PROLYL 4-HYDROXYLASE SUBUNIT ALPHA-2"/>
    <property type="match status" value="1"/>
</dbReference>
<gene>
    <name evidence="5" type="ORF">CTOB1V02_LOCUS12818</name>
</gene>
<sequence>MQRSQLCVQWLNFQFLLLVLWQSNVKSEIFSSVFRVQEAVRMQQNAIRELQVFVRGGFSDPGLIDFHKYLYESLDLIQQNLLNPKSTEEVAENPIRTFQLIKYRTFVLPAIQITLESIEQNPNELTPDLKVLLQRIRWRFNTSTEEDFEGTAFSLLRLQAVYNLPLQEFVQGNIFGVPTGAKLSADDVYTLGNVAYGKGHFGSALKWLEQAWNMCLGKDENGRIAVKTLLVSFGLYKEVQSAFDDHILSPKTKKFISEDIHPSEKRGPVPAFEKAYIFDTDSYGFMPVDVTRKYMNLCQEAAVPDTSWKANPFTNLTCRVWNRDQDSYLLLMPIRVEFLHSTEPIYLIHDAIRERTIQNIRRRAEPNMARAEIQQQDGSSVPSEVRTSQYYFYSGQMENDILPFFHRMEHATKLNLKAWNDPSGGSEFLQTSNCGIAGHYVLHTDCDHKTDLRHRMATVLFYLSDVKLGGATVFPLT</sequence>
<dbReference type="Gene3D" id="2.60.120.620">
    <property type="entry name" value="q2cbj1_9rhob like domain"/>
    <property type="match status" value="1"/>
</dbReference>
<dbReference type="PANTHER" id="PTHR10869">
    <property type="entry name" value="PROLYL 4-HYDROXYLASE ALPHA SUBUNIT"/>
    <property type="match status" value="1"/>
</dbReference>
<keyword evidence="1" id="KW-0479">Metal-binding</keyword>
<evidence type="ECO:0000256" key="1">
    <source>
        <dbReference type="ARBA" id="ARBA00022723"/>
    </source>
</evidence>
<dbReference type="GO" id="GO:0004656">
    <property type="term" value="F:procollagen-proline 4-dioxygenase activity"/>
    <property type="evidence" value="ECO:0007669"/>
    <property type="project" value="InterPro"/>
</dbReference>
<feature type="domain" description="Prolyl 4-hydroxylase N-terminal" evidence="4">
    <location>
        <begin position="75"/>
        <end position="176"/>
    </location>
</feature>